<evidence type="ECO:0000313" key="2">
    <source>
        <dbReference type="Proteomes" id="UP001195483"/>
    </source>
</evidence>
<evidence type="ECO:0000313" key="1">
    <source>
        <dbReference type="EMBL" id="KAK3597038.1"/>
    </source>
</evidence>
<reference evidence="1" key="2">
    <citation type="journal article" date="2021" name="Genome Biol. Evol.">
        <title>Developing a high-quality reference genome for a parasitic bivalve with doubly uniparental inheritance (Bivalvia: Unionida).</title>
        <authorList>
            <person name="Smith C.H."/>
        </authorList>
    </citation>
    <scope>NUCLEOTIDE SEQUENCE</scope>
    <source>
        <strain evidence="1">CHS0354</strain>
        <tissue evidence="1">Mantle</tissue>
    </source>
</reference>
<comment type="caution">
    <text evidence="1">The sequence shown here is derived from an EMBL/GenBank/DDBJ whole genome shotgun (WGS) entry which is preliminary data.</text>
</comment>
<gene>
    <name evidence="1" type="ORF">CHS0354_022046</name>
</gene>
<protein>
    <submittedName>
        <fullName evidence="1">Uncharacterized protein</fullName>
    </submittedName>
</protein>
<accession>A0AAE0SSX7</accession>
<dbReference type="Proteomes" id="UP001195483">
    <property type="component" value="Unassembled WGS sequence"/>
</dbReference>
<sequence>MKIVRRTVLCVSSRMMATLQIASNIAGVLRKRRSDYYSHVGNSLTDGQGTVN</sequence>
<proteinExistence type="predicted"/>
<organism evidence="1 2">
    <name type="scientific">Potamilus streckersoni</name>
    <dbReference type="NCBI Taxonomy" id="2493646"/>
    <lineage>
        <taxon>Eukaryota</taxon>
        <taxon>Metazoa</taxon>
        <taxon>Spiralia</taxon>
        <taxon>Lophotrochozoa</taxon>
        <taxon>Mollusca</taxon>
        <taxon>Bivalvia</taxon>
        <taxon>Autobranchia</taxon>
        <taxon>Heteroconchia</taxon>
        <taxon>Palaeoheterodonta</taxon>
        <taxon>Unionida</taxon>
        <taxon>Unionoidea</taxon>
        <taxon>Unionidae</taxon>
        <taxon>Ambleminae</taxon>
        <taxon>Lampsilini</taxon>
        <taxon>Potamilus</taxon>
    </lineage>
</organism>
<reference evidence="1" key="1">
    <citation type="journal article" date="2021" name="Genome Biol. Evol.">
        <title>A High-Quality Reference Genome for a Parasitic Bivalve with Doubly Uniparental Inheritance (Bivalvia: Unionida).</title>
        <authorList>
            <person name="Smith C.H."/>
        </authorList>
    </citation>
    <scope>NUCLEOTIDE SEQUENCE</scope>
    <source>
        <strain evidence="1">CHS0354</strain>
    </source>
</reference>
<dbReference type="AlphaFoldDB" id="A0AAE0SSX7"/>
<reference evidence="1" key="3">
    <citation type="submission" date="2023-05" db="EMBL/GenBank/DDBJ databases">
        <authorList>
            <person name="Smith C.H."/>
        </authorList>
    </citation>
    <scope>NUCLEOTIDE SEQUENCE</scope>
    <source>
        <strain evidence="1">CHS0354</strain>
        <tissue evidence="1">Mantle</tissue>
    </source>
</reference>
<name>A0AAE0SSX7_9BIVA</name>
<keyword evidence="2" id="KW-1185">Reference proteome</keyword>
<dbReference type="EMBL" id="JAEAOA010001337">
    <property type="protein sequence ID" value="KAK3597038.1"/>
    <property type="molecule type" value="Genomic_DNA"/>
</dbReference>